<organism evidence="3 4">
    <name type="scientific">Tenacibaculum geojense</name>
    <dbReference type="NCBI Taxonomy" id="915352"/>
    <lineage>
        <taxon>Bacteria</taxon>
        <taxon>Pseudomonadati</taxon>
        <taxon>Bacteroidota</taxon>
        <taxon>Flavobacteriia</taxon>
        <taxon>Flavobacteriales</taxon>
        <taxon>Flavobacteriaceae</taxon>
        <taxon>Tenacibaculum</taxon>
    </lineage>
</organism>
<comment type="caution">
    <text evidence="3">The sequence shown here is derived from an EMBL/GenBank/DDBJ whole genome shotgun (WGS) entry which is preliminary data.</text>
</comment>
<dbReference type="InterPro" id="IPR006121">
    <property type="entry name" value="HMA_dom"/>
</dbReference>
<evidence type="ECO:0000259" key="2">
    <source>
        <dbReference type="PROSITE" id="PS50846"/>
    </source>
</evidence>
<evidence type="ECO:0000256" key="1">
    <source>
        <dbReference type="SAM" id="SignalP"/>
    </source>
</evidence>
<protein>
    <submittedName>
        <fullName evidence="3">Cation transporter</fullName>
    </submittedName>
</protein>
<keyword evidence="1" id="KW-0732">Signal</keyword>
<accession>A0ABW3JTX2</accession>
<evidence type="ECO:0000313" key="3">
    <source>
        <dbReference type="EMBL" id="MFD0993968.1"/>
    </source>
</evidence>
<name>A0ABW3JTX2_9FLAO</name>
<proteinExistence type="predicted"/>
<dbReference type="PROSITE" id="PS51257">
    <property type="entry name" value="PROKAR_LIPOPROTEIN"/>
    <property type="match status" value="1"/>
</dbReference>
<reference evidence="4" key="1">
    <citation type="journal article" date="2019" name="Int. J. Syst. Evol. Microbiol.">
        <title>The Global Catalogue of Microorganisms (GCM) 10K type strain sequencing project: providing services to taxonomists for standard genome sequencing and annotation.</title>
        <authorList>
            <consortium name="The Broad Institute Genomics Platform"/>
            <consortium name="The Broad Institute Genome Sequencing Center for Infectious Disease"/>
            <person name="Wu L."/>
            <person name="Ma J."/>
        </authorList>
    </citation>
    <scope>NUCLEOTIDE SEQUENCE [LARGE SCALE GENOMIC DNA]</scope>
    <source>
        <strain evidence="4">CCUG 60527</strain>
    </source>
</reference>
<evidence type="ECO:0000313" key="4">
    <source>
        <dbReference type="Proteomes" id="UP001597062"/>
    </source>
</evidence>
<keyword evidence="4" id="KW-1185">Reference proteome</keyword>
<feature type="signal peptide" evidence="1">
    <location>
        <begin position="1"/>
        <end position="21"/>
    </location>
</feature>
<dbReference type="Gene3D" id="3.30.70.100">
    <property type="match status" value="1"/>
</dbReference>
<dbReference type="SUPFAM" id="SSF55008">
    <property type="entry name" value="HMA, heavy metal-associated domain"/>
    <property type="match status" value="1"/>
</dbReference>
<dbReference type="Proteomes" id="UP001597062">
    <property type="component" value="Unassembled WGS sequence"/>
</dbReference>
<dbReference type="Pfam" id="PF00403">
    <property type="entry name" value="HMA"/>
    <property type="match status" value="1"/>
</dbReference>
<feature type="chain" id="PRO_5047305079" evidence="1">
    <location>
        <begin position="22"/>
        <end position="175"/>
    </location>
</feature>
<dbReference type="EMBL" id="JBHTJR010000051">
    <property type="protein sequence ID" value="MFD0993968.1"/>
    <property type="molecule type" value="Genomic_DNA"/>
</dbReference>
<sequence>MKIQKILFALVLVAFVTISCKNETTKNNAENNTELKEAKAETVALNISGMTCEIGCAKTIQSKLATKEGVLDAKVVFTDSIATVKYDANKTSKEDLIALVEGIGTGEMYKVTLNKGKKACATDCKMACCEQKEEKKACAADCKMACCEEGKTEKTAKTTACNLDANKECCATKKA</sequence>
<dbReference type="CDD" id="cd00371">
    <property type="entry name" value="HMA"/>
    <property type="match status" value="1"/>
</dbReference>
<dbReference type="InterPro" id="IPR036163">
    <property type="entry name" value="HMA_dom_sf"/>
</dbReference>
<feature type="domain" description="HMA" evidence="2">
    <location>
        <begin position="41"/>
        <end position="108"/>
    </location>
</feature>
<gene>
    <name evidence="3" type="ORF">ACFQ1U_12195</name>
</gene>
<dbReference type="RefSeq" id="WP_386108756.1">
    <property type="nucleotide sequence ID" value="NZ_JBHTJR010000051.1"/>
</dbReference>
<dbReference type="PROSITE" id="PS50846">
    <property type="entry name" value="HMA_2"/>
    <property type="match status" value="1"/>
</dbReference>